<keyword evidence="3" id="KW-0808">Transferase</keyword>
<dbReference type="CDD" id="cd02440">
    <property type="entry name" value="AdoMet_MTases"/>
    <property type="match status" value="1"/>
</dbReference>
<dbReference type="InterPro" id="IPR029063">
    <property type="entry name" value="SAM-dependent_MTases_sf"/>
</dbReference>
<feature type="domain" description="Methyltransferase type 11" evidence="2">
    <location>
        <begin position="47"/>
        <end position="139"/>
    </location>
</feature>
<dbReference type="Pfam" id="PF08241">
    <property type="entry name" value="Methyltransf_11"/>
    <property type="match status" value="1"/>
</dbReference>
<comment type="caution">
    <text evidence="3">The sequence shown here is derived from an EMBL/GenBank/DDBJ whole genome shotgun (WGS) entry which is preliminary data.</text>
</comment>
<dbReference type="InterPro" id="IPR013216">
    <property type="entry name" value="Methyltransf_11"/>
</dbReference>
<dbReference type="EMBL" id="LBVU01000004">
    <property type="protein sequence ID" value="KKQ91833.1"/>
    <property type="molecule type" value="Genomic_DNA"/>
</dbReference>
<dbReference type="GO" id="GO:0008757">
    <property type="term" value="F:S-adenosylmethionine-dependent methyltransferase activity"/>
    <property type="evidence" value="ECO:0007669"/>
    <property type="project" value="InterPro"/>
</dbReference>
<dbReference type="Gene3D" id="3.40.50.150">
    <property type="entry name" value="Vaccinia Virus protein VP39"/>
    <property type="match status" value="1"/>
</dbReference>
<dbReference type="GO" id="GO:0032259">
    <property type="term" value="P:methylation"/>
    <property type="evidence" value="ECO:0007669"/>
    <property type="project" value="UniProtKB-KW"/>
</dbReference>
<dbReference type="Proteomes" id="UP000034774">
    <property type="component" value="Unassembled WGS sequence"/>
</dbReference>
<dbReference type="AlphaFoldDB" id="A0A0G0LIU2"/>
<evidence type="ECO:0000313" key="3">
    <source>
        <dbReference type="EMBL" id="KKQ91833.1"/>
    </source>
</evidence>
<accession>A0A0G0LIU2</accession>
<feature type="transmembrane region" description="Helical" evidence="1">
    <location>
        <begin position="224"/>
        <end position="246"/>
    </location>
</feature>
<keyword evidence="1" id="KW-1133">Transmembrane helix</keyword>
<dbReference type="SUPFAM" id="SSF53335">
    <property type="entry name" value="S-adenosyl-L-methionine-dependent methyltransferases"/>
    <property type="match status" value="1"/>
</dbReference>
<evidence type="ECO:0000256" key="1">
    <source>
        <dbReference type="SAM" id="Phobius"/>
    </source>
</evidence>
<reference evidence="3 4" key="1">
    <citation type="journal article" date="2015" name="Nature">
        <title>rRNA introns, odd ribosomes, and small enigmatic genomes across a large radiation of phyla.</title>
        <authorList>
            <person name="Brown C.T."/>
            <person name="Hug L.A."/>
            <person name="Thomas B.C."/>
            <person name="Sharon I."/>
            <person name="Castelle C.J."/>
            <person name="Singh A."/>
            <person name="Wilkins M.J."/>
            <person name="Williams K.H."/>
            <person name="Banfield J.F."/>
        </authorList>
    </citation>
    <scope>NUCLEOTIDE SEQUENCE [LARGE SCALE GENOMIC DNA]</scope>
</reference>
<keyword evidence="1" id="KW-0812">Transmembrane</keyword>
<name>A0A0G0LIU2_9BACT</name>
<dbReference type="PANTHER" id="PTHR43861">
    <property type="entry name" value="TRANS-ACONITATE 2-METHYLTRANSFERASE-RELATED"/>
    <property type="match status" value="1"/>
</dbReference>
<protein>
    <submittedName>
        <fullName evidence="3">Methyltransferase family protein</fullName>
    </submittedName>
</protein>
<keyword evidence="3" id="KW-0489">Methyltransferase</keyword>
<evidence type="ECO:0000259" key="2">
    <source>
        <dbReference type="Pfam" id="PF08241"/>
    </source>
</evidence>
<gene>
    <name evidence="3" type="ORF">UT17_C0004G0181</name>
</gene>
<sequence length="255" mass="29922">MITKQFHSQVYGADLVYEKKSRLRKTKKIIRILKDAFGPQIKKAKLLDVGCAEGIISSYLSPYFRYVVGVDVDRVAIRRASKHKKKNLSFKLLKPDGSFPFGDNSFDIIVANQIYEHAENPKLLMDEIYRVLKQDGICFLGAGNRLVIRDAHYPNLPFVSWLPIWLADFYVRWTKSGEYYEPRLRTIIGIKKLMGNFIVEDFTLKVIRSPFRYYVDDLIKKNSFVFKIPGFALRILYPMIPNYLFVLRKQRSHRR</sequence>
<dbReference type="STRING" id="1618572.UT17_C0004G0181"/>
<evidence type="ECO:0000313" key="4">
    <source>
        <dbReference type="Proteomes" id="UP000034774"/>
    </source>
</evidence>
<organism evidence="3 4">
    <name type="scientific">Candidatus Woesebacteria bacterium GW2011_GWB1_39_10</name>
    <dbReference type="NCBI Taxonomy" id="1618572"/>
    <lineage>
        <taxon>Bacteria</taxon>
        <taxon>Candidatus Woeseibacteriota</taxon>
    </lineage>
</organism>
<keyword evidence="1" id="KW-0472">Membrane</keyword>
<proteinExistence type="predicted"/>